<gene>
    <name evidence="1" type="ORF">WNY63_16770</name>
</gene>
<proteinExistence type="predicted"/>
<name>A0ABU9U5V1_9GAMM</name>
<accession>A0ABU9U5V1</accession>
<dbReference type="EMBL" id="JBBMQU010000037">
    <property type="protein sequence ID" value="MEM5552380.1"/>
    <property type="molecule type" value="Genomic_DNA"/>
</dbReference>
<sequence length="101" mass="11329">MDTNTENKACNCFTETLNRVKDHLTEQGKIPTNAIDVSFEWQGQTYMLSGGQYAPVNPKVEVKFRAPKKGGGHSRNLTKNELSIAASHCCYCGREYQRNNS</sequence>
<evidence type="ECO:0000313" key="2">
    <source>
        <dbReference type="Proteomes" id="UP001388366"/>
    </source>
</evidence>
<keyword evidence="2" id="KW-1185">Reference proteome</keyword>
<protein>
    <recommendedName>
        <fullName evidence="3">Type II toxin-antitoxin system HicA family toxin</fullName>
    </recommendedName>
</protein>
<comment type="caution">
    <text evidence="1">The sequence shown here is derived from an EMBL/GenBank/DDBJ whole genome shotgun (WGS) entry which is preliminary data.</text>
</comment>
<evidence type="ECO:0000313" key="1">
    <source>
        <dbReference type="EMBL" id="MEM5552380.1"/>
    </source>
</evidence>
<dbReference type="RefSeq" id="WP_342884357.1">
    <property type="nucleotide sequence ID" value="NZ_JBBMQU010000037.1"/>
</dbReference>
<organism evidence="1 2">
    <name type="scientific">Pseudoalteromonas neustonica</name>
    <dbReference type="NCBI Taxonomy" id="1840331"/>
    <lineage>
        <taxon>Bacteria</taxon>
        <taxon>Pseudomonadati</taxon>
        <taxon>Pseudomonadota</taxon>
        <taxon>Gammaproteobacteria</taxon>
        <taxon>Alteromonadales</taxon>
        <taxon>Pseudoalteromonadaceae</taxon>
        <taxon>Pseudoalteromonas</taxon>
    </lineage>
</organism>
<reference evidence="1 2" key="1">
    <citation type="submission" date="2024-03" db="EMBL/GenBank/DDBJ databases">
        <title>Community enrichment and isolation of bacterial strains for fucoidan degradation.</title>
        <authorList>
            <person name="Sichert A."/>
        </authorList>
    </citation>
    <scope>NUCLEOTIDE SEQUENCE [LARGE SCALE GENOMIC DNA]</scope>
    <source>
        <strain evidence="1 2">AS81</strain>
    </source>
</reference>
<evidence type="ECO:0008006" key="3">
    <source>
        <dbReference type="Google" id="ProtNLM"/>
    </source>
</evidence>
<dbReference type="Proteomes" id="UP001388366">
    <property type="component" value="Unassembled WGS sequence"/>
</dbReference>